<gene>
    <name evidence="3" type="ORF">ENX16_02505</name>
</gene>
<dbReference type="InterPro" id="IPR003746">
    <property type="entry name" value="DUF167"/>
</dbReference>
<protein>
    <recommendedName>
        <fullName evidence="2">UPF0235 protein ENX16_02505</fullName>
    </recommendedName>
</protein>
<sequence length="73" mass="7718">MRITVRVKPNSRAEGITGNPDGSLTISVKAPPVAGAANEAVVSLLARFFQVPKSSIRLVRGGRSRLKVFEVGS</sequence>
<organism evidence="3">
    <name type="scientific">candidate division WOR-3 bacterium</name>
    <dbReference type="NCBI Taxonomy" id="2052148"/>
    <lineage>
        <taxon>Bacteria</taxon>
        <taxon>Bacteria division WOR-3</taxon>
    </lineage>
</organism>
<evidence type="ECO:0000256" key="2">
    <source>
        <dbReference type="HAMAP-Rule" id="MF_00634"/>
    </source>
</evidence>
<dbReference type="AlphaFoldDB" id="A0A7V3UZH3"/>
<dbReference type="SMART" id="SM01152">
    <property type="entry name" value="DUF167"/>
    <property type="match status" value="1"/>
</dbReference>
<dbReference type="PANTHER" id="PTHR13420:SF7">
    <property type="entry name" value="UPF0235 PROTEIN C15ORF40"/>
    <property type="match status" value="1"/>
</dbReference>
<dbReference type="EMBL" id="DTMZ01000052">
    <property type="protein sequence ID" value="HGD12935.1"/>
    <property type="molecule type" value="Genomic_DNA"/>
</dbReference>
<dbReference type="PANTHER" id="PTHR13420">
    <property type="entry name" value="UPF0235 PROTEIN C15ORF40"/>
    <property type="match status" value="1"/>
</dbReference>
<evidence type="ECO:0000313" key="3">
    <source>
        <dbReference type="EMBL" id="HGD12935.1"/>
    </source>
</evidence>
<dbReference type="Gene3D" id="3.30.1200.10">
    <property type="entry name" value="YggU-like"/>
    <property type="match status" value="1"/>
</dbReference>
<dbReference type="GO" id="GO:0005737">
    <property type="term" value="C:cytoplasm"/>
    <property type="evidence" value="ECO:0007669"/>
    <property type="project" value="TreeGrafter"/>
</dbReference>
<comment type="caution">
    <text evidence="3">The sequence shown here is derived from an EMBL/GenBank/DDBJ whole genome shotgun (WGS) entry which is preliminary data.</text>
</comment>
<reference evidence="3" key="1">
    <citation type="journal article" date="2020" name="mSystems">
        <title>Genome- and Community-Level Interaction Insights into Carbon Utilization and Element Cycling Functions of Hydrothermarchaeota in Hydrothermal Sediment.</title>
        <authorList>
            <person name="Zhou Z."/>
            <person name="Liu Y."/>
            <person name="Xu W."/>
            <person name="Pan J."/>
            <person name="Luo Z.H."/>
            <person name="Li M."/>
        </authorList>
    </citation>
    <scope>NUCLEOTIDE SEQUENCE [LARGE SCALE GENOMIC DNA]</scope>
    <source>
        <strain evidence="3">SpSt-914</strain>
    </source>
</reference>
<dbReference type="Pfam" id="PF02594">
    <property type="entry name" value="DUF167"/>
    <property type="match status" value="1"/>
</dbReference>
<name>A0A7V3UZH3_UNCW3</name>
<dbReference type="NCBIfam" id="TIGR00251">
    <property type="entry name" value="DUF167 family protein"/>
    <property type="match status" value="1"/>
</dbReference>
<comment type="similarity">
    <text evidence="1 2">Belongs to the UPF0235 family.</text>
</comment>
<proteinExistence type="inferred from homology"/>
<dbReference type="InterPro" id="IPR036591">
    <property type="entry name" value="YggU-like_sf"/>
</dbReference>
<accession>A0A7V3UZH3</accession>
<evidence type="ECO:0000256" key="1">
    <source>
        <dbReference type="ARBA" id="ARBA00010364"/>
    </source>
</evidence>
<dbReference type="SUPFAM" id="SSF69786">
    <property type="entry name" value="YggU-like"/>
    <property type="match status" value="1"/>
</dbReference>
<dbReference type="HAMAP" id="MF_00634">
    <property type="entry name" value="UPF0235"/>
    <property type="match status" value="1"/>
</dbReference>